<dbReference type="CDD" id="cd02511">
    <property type="entry name" value="Beta4Glucosyltransferase"/>
    <property type="match status" value="1"/>
</dbReference>
<organism evidence="3 4">
    <name type="scientific">Ralstonia condita</name>
    <dbReference type="NCBI Taxonomy" id="3058600"/>
    <lineage>
        <taxon>Bacteria</taxon>
        <taxon>Pseudomonadati</taxon>
        <taxon>Pseudomonadota</taxon>
        <taxon>Betaproteobacteria</taxon>
        <taxon>Burkholderiales</taxon>
        <taxon>Burkholderiaceae</taxon>
        <taxon>Ralstonia</taxon>
    </lineage>
</organism>
<evidence type="ECO:0000313" key="3">
    <source>
        <dbReference type="EMBL" id="CAJ0776797.1"/>
    </source>
</evidence>
<dbReference type="Proteomes" id="UP001189616">
    <property type="component" value="Unassembled WGS sequence"/>
</dbReference>
<dbReference type="InterPro" id="IPR001173">
    <property type="entry name" value="Glyco_trans_2-like"/>
</dbReference>
<name>A0ABN9IF15_9RALS</name>
<dbReference type="SUPFAM" id="SSF53448">
    <property type="entry name" value="Nucleotide-diphospho-sugar transferases"/>
    <property type="match status" value="1"/>
</dbReference>
<comment type="similarity">
    <text evidence="1">Belongs to the glycosyltransferase 2 family. WaaE/KdtX subfamily.</text>
</comment>
<dbReference type="PANTHER" id="PTHR43630:SF2">
    <property type="entry name" value="GLYCOSYLTRANSFERASE"/>
    <property type="match status" value="1"/>
</dbReference>
<reference evidence="3 4" key="1">
    <citation type="submission" date="2023-07" db="EMBL/GenBank/DDBJ databases">
        <authorList>
            <person name="Peeters C."/>
        </authorList>
    </citation>
    <scope>NUCLEOTIDE SEQUENCE [LARGE SCALE GENOMIC DNA]</scope>
    <source>
        <strain evidence="3 4">LMG 7141</strain>
    </source>
</reference>
<accession>A0ABN9IF15</accession>
<feature type="domain" description="Glycosyltransferase 2-like" evidence="2">
    <location>
        <begin position="7"/>
        <end position="109"/>
    </location>
</feature>
<dbReference type="Pfam" id="PF00535">
    <property type="entry name" value="Glycos_transf_2"/>
    <property type="match status" value="1"/>
</dbReference>
<protein>
    <recommendedName>
        <fullName evidence="2">Glycosyltransferase 2-like domain-containing protein</fullName>
    </recommendedName>
</protein>
<gene>
    <name evidence="3" type="ORF">LMG7141_00540</name>
</gene>
<evidence type="ECO:0000259" key="2">
    <source>
        <dbReference type="Pfam" id="PF00535"/>
    </source>
</evidence>
<dbReference type="InterPro" id="IPR029044">
    <property type="entry name" value="Nucleotide-diphossugar_trans"/>
</dbReference>
<dbReference type="EMBL" id="CATYWO010000001">
    <property type="protein sequence ID" value="CAJ0776797.1"/>
    <property type="molecule type" value="Genomic_DNA"/>
</dbReference>
<keyword evidence="4" id="KW-1185">Reference proteome</keyword>
<evidence type="ECO:0000313" key="4">
    <source>
        <dbReference type="Proteomes" id="UP001189616"/>
    </source>
</evidence>
<proteinExistence type="inferred from homology"/>
<dbReference type="RefSeq" id="WP_316654906.1">
    <property type="nucleotide sequence ID" value="NZ_CATYWO010000001.1"/>
</dbReference>
<dbReference type="Gene3D" id="3.90.550.10">
    <property type="entry name" value="Spore Coat Polysaccharide Biosynthesis Protein SpsA, Chain A"/>
    <property type="match status" value="1"/>
</dbReference>
<dbReference type="PANTHER" id="PTHR43630">
    <property type="entry name" value="POLY-BETA-1,6-N-ACETYL-D-GLUCOSAMINE SYNTHASE"/>
    <property type="match status" value="1"/>
</dbReference>
<evidence type="ECO:0000256" key="1">
    <source>
        <dbReference type="ARBA" id="ARBA00038494"/>
    </source>
</evidence>
<comment type="caution">
    <text evidence="3">The sequence shown here is derived from an EMBL/GenBank/DDBJ whole genome shotgun (WGS) entry which is preliminary data.</text>
</comment>
<sequence length="254" mass="27958">MPIQLSATILTRNEAHNIGDCITSLAGLADEVIVLDSCSTDATRDVARAHGVRLIEDDGPWPGFGPQKNRALEAASGEWILSIDADERVTPELANEIRSAIAQADATGVNAYAIPRLSQFCGAWVYHCGWRPDYVTRLVRRGLARFSDNLVHESLKVTGTTGRLQASLLHYSYTSMEQVKRKSAQYAEAGAREFAARGKRPGCVSPVLHGGWAFVRTLLLRRGFLDGRAGWAIARMNASVSYRKYQRARELTGR</sequence>